<evidence type="ECO:0000313" key="2">
    <source>
        <dbReference type="Proteomes" id="UP000887565"/>
    </source>
</evidence>
<name>A0A915KF69_ROMCU</name>
<organism evidence="2 3">
    <name type="scientific">Romanomermis culicivorax</name>
    <name type="common">Nematode worm</name>
    <dbReference type="NCBI Taxonomy" id="13658"/>
    <lineage>
        <taxon>Eukaryota</taxon>
        <taxon>Metazoa</taxon>
        <taxon>Ecdysozoa</taxon>
        <taxon>Nematoda</taxon>
        <taxon>Enoplea</taxon>
        <taxon>Dorylaimia</taxon>
        <taxon>Mermithida</taxon>
        <taxon>Mermithoidea</taxon>
        <taxon>Mermithidae</taxon>
        <taxon>Romanomermis</taxon>
    </lineage>
</organism>
<dbReference type="Proteomes" id="UP000887565">
    <property type="component" value="Unplaced"/>
</dbReference>
<keyword evidence="2" id="KW-1185">Reference proteome</keyword>
<dbReference type="WBParaSite" id="nRc.2.0.1.t37367-RA">
    <property type="protein sequence ID" value="nRc.2.0.1.t37367-RA"/>
    <property type="gene ID" value="nRc.2.0.1.g37367"/>
</dbReference>
<dbReference type="AlphaFoldDB" id="A0A915KF69"/>
<accession>A0A915KF69</accession>
<sequence>MAEQVSSVNIDEHGAVDGGKSDLAAASSSPIDTQTKANIIMPMKKMAKLAKTCQKHHPDKYCASRDVRHKVEYFNSGAFDYKCVNCGAKMLKSEYFGKASKCCHNGQVNLREHYQILQNALQPLLDLCTNKKEYANLFMRNARPYKTEFAFASIHT</sequence>
<evidence type="ECO:0000256" key="1">
    <source>
        <dbReference type="SAM" id="MobiDB-lite"/>
    </source>
</evidence>
<feature type="region of interest" description="Disordered" evidence="1">
    <location>
        <begin position="1"/>
        <end position="29"/>
    </location>
</feature>
<evidence type="ECO:0000313" key="3">
    <source>
        <dbReference type="WBParaSite" id="nRc.2.0.1.t37367-RA"/>
    </source>
</evidence>
<reference evidence="3" key="1">
    <citation type="submission" date="2022-11" db="UniProtKB">
        <authorList>
            <consortium name="WormBaseParasite"/>
        </authorList>
    </citation>
    <scope>IDENTIFICATION</scope>
</reference>
<proteinExistence type="predicted"/>
<protein>
    <submittedName>
        <fullName evidence="3">Uncharacterized protein</fullName>
    </submittedName>
</protein>